<proteinExistence type="predicted"/>
<reference evidence="1" key="1">
    <citation type="journal article" date="2015" name="Nature">
        <title>Complex archaea that bridge the gap between prokaryotes and eukaryotes.</title>
        <authorList>
            <person name="Spang A."/>
            <person name="Saw J.H."/>
            <person name="Jorgensen S.L."/>
            <person name="Zaremba-Niedzwiedzka K."/>
            <person name="Martijn J."/>
            <person name="Lind A.E."/>
            <person name="van Eijk R."/>
            <person name="Schleper C."/>
            <person name="Guy L."/>
            <person name="Ettema T.J."/>
        </authorList>
    </citation>
    <scope>NUCLEOTIDE SEQUENCE</scope>
</reference>
<dbReference type="EMBL" id="LAZR01045612">
    <property type="protein sequence ID" value="KKK98453.1"/>
    <property type="molecule type" value="Genomic_DNA"/>
</dbReference>
<dbReference type="AlphaFoldDB" id="A0A0F8ZX98"/>
<gene>
    <name evidence="1" type="ORF">LCGC14_2642630</name>
</gene>
<name>A0A0F8ZX98_9ZZZZ</name>
<protein>
    <submittedName>
        <fullName evidence="1">Uncharacterized protein</fullName>
    </submittedName>
</protein>
<sequence length="62" mass="7009">MDYLSDISVKDLEVANELEGIEEAEDNVIEEDEDRIFECKNLIKVRKGLNVLVVEKIGGSEL</sequence>
<accession>A0A0F8ZX98</accession>
<comment type="caution">
    <text evidence="1">The sequence shown here is derived from an EMBL/GenBank/DDBJ whole genome shotgun (WGS) entry which is preliminary data.</text>
</comment>
<organism evidence="1">
    <name type="scientific">marine sediment metagenome</name>
    <dbReference type="NCBI Taxonomy" id="412755"/>
    <lineage>
        <taxon>unclassified sequences</taxon>
        <taxon>metagenomes</taxon>
        <taxon>ecological metagenomes</taxon>
    </lineage>
</organism>
<evidence type="ECO:0000313" key="1">
    <source>
        <dbReference type="EMBL" id="KKK98453.1"/>
    </source>
</evidence>